<evidence type="ECO:0000313" key="13">
    <source>
        <dbReference type="EMBL" id="SFK89558.1"/>
    </source>
</evidence>
<dbReference type="InterPro" id="IPR002933">
    <property type="entry name" value="Peptidase_M20"/>
</dbReference>
<evidence type="ECO:0000256" key="3">
    <source>
        <dbReference type="ARBA" id="ARBA00005130"/>
    </source>
</evidence>
<feature type="domain" description="Peptidase M20 dimerisation" evidence="12">
    <location>
        <begin position="201"/>
        <end position="307"/>
    </location>
</feature>
<evidence type="ECO:0000256" key="4">
    <source>
        <dbReference type="ARBA" id="ARBA00006247"/>
    </source>
</evidence>
<comment type="cofactor">
    <cofactor evidence="2">
        <name>Zn(2+)</name>
        <dbReference type="ChEBI" id="CHEBI:29105"/>
    </cofactor>
</comment>
<evidence type="ECO:0000256" key="1">
    <source>
        <dbReference type="ARBA" id="ARBA00001941"/>
    </source>
</evidence>
<evidence type="ECO:0000256" key="8">
    <source>
        <dbReference type="ARBA" id="ARBA00022801"/>
    </source>
</evidence>
<sequence length="411" mass="44367">MNETKTQELFQVVEEMRPQIITFLQSLVQIPSENPPGNYVEICDFLEKGLTELGFEVQVISVPDGLTQAAGLSTPRKNVVAILRGSGGGRNLIFNSHLDTVPAGDPAQWDYPPFSGAIANGRIYGRGATDSKGRLSAYIMAAVALAKTDIARKGDVIIAATCDEETGGILGAGYINQNGHVHGDMVIVEGYSNHIVRAMAGVLQLKIVTEGIPAHAGYKWKGLNAVEKMAKVVQGLEKLQEELEGEPSSIPGMKYTTVNIGTIQGGTKVNVVPASCEIEVDFRVIPEHSLDSLYGRVEAILQSLELEDPTFKAKLTRITDFQTEPTITDENSPLISELQQAVQEVTGRTLPVVGILAQADTRWFIQNGIPGINFGPGTSENSIHGFNECMEIEDLIQTTKILTVLTKNIVG</sequence>
<protein>
    <recommendedName>
        <fullName evidence="6">Probable succinyl-diaminopimelate desuccinylase</fullName>
        <ecNumber evidence="5">3.5.1.18</ecNumber>
    </recommendedName>
</protein>
<evidence type="ECO:0000256" key="11">
    <source>
        <dbReference type="ARBA" id="ARBA00051301"/>
    </source>
</evidence>
<dbReference type="GO" id="GO:0009089">
    <property type="term" value="P:lysine biosynthetic process via diaminopimelate"/>
    <property type="evidence" value="ECO:0007669"/>
    <property type="project" value="UniProtKB-UniPathway"/>
</dbReference>
<dbReference type="GO" id="GO:0009014">
    <property type="term" value="F:succinyl-diaminopimelate desuccinylase activity"/>
    <property type="evidence" value="ECO:0007669"/>
    <property type="project" value="UniProtKB-EC"/>
</dbReference>
<dbReference type="SUPFAM" id="SSF53187">
    <property type="entry name" value="Zn-dependent exopeptidases"/>
    <property type="match status" value="1"/>
</dbReference>
<dbReference type="Gene3D" id="3.30.70.360">
    <property type="match status" value="1"/>
</dbReference>
<proteinExistence type="inferred from homology"/>
<evidence type="ECO:0000256" key="6">
    <source>
        <dbReference type="ARBA" id="ARBA00016853"/>
    </source>
</evidence>
<comment type="catalytic activity">
    <reaction evidence="11">
        <text>N-succinyl-(2S,6S)-2,6-diaminopimelate + H2O = (2S,6S)-2,6-diaminopimelate + succinate</text>
        <dbReference type="Rhea" id="RHEA:22608"/>
        <dbReference type="ChEBI" id="CHEBI:15377"/>
        <dbReference type="ChEBI" id="CHEBI:30031"/>
        <dbReference type="ChEBI" id="CHEBI:57609"/>
        <dbReference type="ChEBI" id="CHEBI:58087"/>
        <dbReference type="EC" id="3.5.1.18"/>
    </reaction>
</comment>
<comment type="pathway">
    <text evidence="3">Amino-acid biosynthesis; L-lysine biosynthesis via DAP pathway; LL-2,6-diaminopimelate from (S)-tetrahydrodipicolinate (succinylase route): step 3/3.</text>
</comment>
<dbReference type="Gene3D" id="3.40.630.10">
    <property type="entry name" value="Zn peptidases"/>
    <property type="match status" value="2"/>
</dbReference>
<dbReference type="Proteomes" id="UP000198915">
    <property type="component" value="Unassembled WGS sequence"/>
</dbReference>
<comment type="similarity">
    <text evidence="4">Belongs to the peptidase M20A family.</text>
</comment>
<dbReference type="PANTHER" id="PTHR43808">
    <property type="entry name" value="ACETYLORNITHINE DEACETYLASE"/>
    <property type="match status" value="1"/>
</dbReference>
<dbReference type="InterPro" id="IPR050072">
    <property type="entry name" value="Peptidase_M20A"/>
</dbReference>
<accession>A0A1I4D7J5</accession>
<reference evidence="14" key="1">
    <citation type="submission" date="2016-10" db="EMBL/GenBank/DDBJ databases">
        <authorList>
            <person name="Varghese N."/>
            <person name="Submissions S."/>
        </authorList>
    </citation>
    <scope>NUCLEOTIDE SEQUENCE [LARGE SCALE GENOMIC DNA]</scope>
    <source>
        <strain evidence="14">OK042</strain>
    </source>
</reference>
<evidence type="ECO:0000313" key="14">
    <source>
        <dbReference type="Proteomes" id="UP000198915"/>
    </source>
</evidence>
<evidence type="ECO:0000256" key="7">
    <source>
        <dbReference type="ARBA" id="ARBA00022723"/>
    </source>
</evidence>
<dbReference type="InterPro" id="IPR036264">
    <property type="entry name" value="Bact_exopeptidase_dim_dom"/>
</dbReference>
<comment type="cofactor">
    <cofactor evidence="1">
        <name>Co(2+)</name>
        <dbReference type="ChEBI" id="CHEBI:48828"/>
    </cofactor>
</comment>
<keyword evidence="10" id="KW-0170">Cobalt</keyword>
<keyword evidence="7" id="KW-0479">Metal-binding</keyword>
<evidence type="ECO:0000256" key="5">
    <source>
        <dbReference type="ARBA" id="ARBA00011921"/>
    </source>
</evidence>
<evidence type="ECO:0000256" key="10">
    <source>
        <dbReference type="ARBA" id="ARBA00023285"/>
    </source>
</evidence>
<dbReference type="STRING" id="1884381.SAMN05518846_12317"/>
<dbReference type="InterPro" id="IPR010182">
    <property type="entry name" value="ArgE/DapE"/>
</dbReference>
<dbReference type="InterPro" id="IPR001261">
    <property type="entry name" value="ArgE/DapE_CS"/>
</dbReference>
<gene>
    <name evidence="13" type="ORF">SAMN05518846_12317</name>
</gene>
<organism evidence="13 14">
    <name type="scientific">Brevibacillus centrosporus</name>
    <dbReference type="NCBI Taxonomy" id="54910"/>
    <lineage>
        <taxon>Bacteria</taxon>
        <taxon>Bacillati</taxon>
        <taxon>Bacillota</taxon>
        <taxon>Bacilli</taxon>
        <taxon>Bacillales</taxon>
        <taxon>Paenibacillaceae</taxon>
        <taxon>Brevibacillus</taxon>
    </lineage>
</organism>
<name>A0A1I4D7J5_9BACL</name>
<dbReference type="UniPathway" id="UPA00034">
    <property type="reaction ID" value="UER00021"/>
</dbReference>
<evidence type="ECO:0000259" key="12">
    <source>
        <dbReference type="Pfam" id="PF07687"/>
    </source>
</evidence>
<dbReference type="SUPFAM" id="SSF55031">
    <property type="entry name" value="Bacterial exopeptidase dimerisation domain"/>
    <property type="match status" value="1"/>
</dbReference>
<dbReference type="NCBIfam" id="TIGR01910">
    <property type="entry name" value="DapE-ArgE"/>
    <property type="match status" value="1"/>
</dbReference>
<keyword evidence="14" id="KW-1185">Reference proteome</keyword>
<dbReference type="Pfam" id="PF07687">
    <property type="entry name" value="M20_dimer"/>
    <property type="match status" value="1"/>
</dbReference>
<dbReference type="AlphaFoldDB" id="A0A1I4D7J5"/>
<dbReference type="Pfam" id="PF01546">
    <property type="entry name" value="Peptidase_M20"/>
    <property type="match status" value="1"/>
</dbReference>
<keyword evidence="8" id="KW-0378">Hydrolase</keyword>
<dbReference type="GeneID" id="301131118"/>
<dbReference type="RefSeq" id="WP_092276303.1">
    <property type="nucleotide sequence ID" value="NZ_BJOE01000002.1"/>
</dbReference>
<dbReference type="PANTHER" id="PTHR43808:SF25">
    <property type="entry name" value="PEPTIDASE M20 DIMERISATION DOMAIN-CONTAINING PROTEIN"/>
    <property type="match status" value="1"/>
</dbReference>
<evidence type="ECO:0000256" key="9">
    <source>
        <dbReference type="ARBA" id="ARBA00022833"/>
    </source>
</evidence>
<keyword evidence="9" id="KW-0862">Zinc</keyword>
<evidence type="ECO:0000256" key="2">
    <source>
        <dbReference type="ARBA" id="ARBA00001947"/>
    </source>
</evidence>
<dbReference type="GO" id="GO:0046872">
    <property type="term" value="F:metal ion binding"/>
    <property type="evidence" value="ECO:0007669"/>
    <property type="project" value="UniProtKB-KW"/>
</dbReference>
<dbReference type="InterPro" id="IPR011650">
    <property type="entry name" value="Peptidase_M20_dimer"/>
</dbReference>
<dbReference type="PROSITE" id="PS00759">
    <property type="entry name" value="ARGE_DAPE_CPG2_2"/>
    <property type="match status" value="1"/>
</dbReference>
<dbReference type="EMBL" id="FORT01000023">
    <property type="protein sequence ID" value="SFK89558.1"/>
    <property type="molecule type" value="Genomic_DNA"/>
</dbReference>
<dbReference type="EC" id="3.5.1.18" evidence="5"/>